<feature type="region of interest" description="Disordered" evidence="1">
    <location>
        <begin position="96"/>
        <end position="121"/>
    </location>
</feature>
<gene>
    <name evidence="2" type="ORF">PoB_005973300</name>
</gene>
<accession>A0AAV4CMN1</accession>
<comment type="caution">
    <text evidence="2">The sequence shown here is derived from an EMBL/GenBank/DDBJ whole genome shotgun (WGS) entry which is preliminary data.</text>
</comment>
<reference evidence="2 3" key="1">
    <citation type="journal article" date="2021" name="Elife">
        <title>Chloroplast acquisition without the gene transfer in kleptoplastic sea slugs, Plakobranchus ocellatus.</title>
        <authorList>
            <person name="Maeda T."/>
            <person name="Takahashi S."/>
            <person name="Yoshida T."/>
            <person name="Shimamura S."/>
            <person name="Takaki Y."/>
            <person name="Nagai Y."/>
            <person name="Toyoda A."/>
            <person name="Suzuki Y."/>
            <person name="Arimoto A."/>
            <person name="Ishii H."/>
            <person name="Satoh N."/>
            <person name="Nishiyama T."/>
            <person name="Hasebe M."/>
            <person name="Maruyama T."/>
            <person name="Minagawa J."/>
            <person name="Obokata J."/>
            <person name="Shigenobu S."/>
        </authorList>
    </citation>
    <scope>NUCLEOTIDE SEQUENCE [LARGE SCALE GENOMIC DNA]</scope>
</reference>
<evidence type="ECO:0000256" key="1">
    <source>
        <dbReference type="SAM" id="MobiDB-lite"/>
    </source>
</evidence>
<dbReference type="EMBL" id="BLXT01006765">
    <property type="protein sequence ID" value="GFO33228.1"/>
    <property type="molecule type" value="Genomic_DNA"/>
</dbReference>
<evidence type="ECO:0000313" key="2">
    <source>
        <dbReference type="EMBL" id="GFO33228.1"/>
    </source>
</evidence>
<keyword evidence="3" id="KW-1185">Reference proteome</keyword>
<feature type="region of interest" description="Disordered" evidence="1">
    <location>
        <begin position="54"/>
        <end position="81"/>
    </location>
</feature>
<feature type="compositionally biased region" description="Polar residues" evidence="1">
    <location>
        <begin position="97"/>
        <end position="121"/>
    </location>
</feature>
<dbReference type="AlphaFoldDB" id="A0AAV4CMN1"/>
<dbReference type="Proteomes" id="UP000735302">
    <property type="component" value="Unassembled WGS sequence"/>
</dbReference>
<sequence>MHIRSYIVRLWSIKKCPSVFLCKDVDDVIALILYKRSVWTDTCKLPSLYNTGMRAHNNKNSPTAARGARQDEDTSSGRSYGLALCGHQGRVARARMTDQTSCSSPGHNKATYSSAQWLPSH</sequence>
<proteinExistence type="predicted"/>
<evidence type="ECO:0000313" key="3">
    <source>
        <dbReference type="Proteomes" id="UP000735302"/>
    </source>
</evidence>
<protein>
    <submittedName>
        <fullName evidence="2">Uncharacterized protein</fullName>
    </submittedName>
</protein>
<name>A0AAV4CMN1_9GAST</name>
<organism evidence="2 3">
    <name type="scientific">Plakobranchus ocellatus</name>
    <dbReference type="NCBI Taxonomy" id="259542"/>
    <lineage>
        <taxon>Eukaryota</taxon>
        <taxon>Metazoa</taxon>
        <taxon>Spiralia</taxon>
        <taxon>Lophotrochozoa</taxon>
        <taxon>Mollusca</taxon>
        <taxon>Gastropoda</taxon>
        <taxon>Heterobranchia</taxon>
        <taxon>Euthyneura</taxon>
        <taxon>Panpulmonata</taxon>
        <taxon>Sacoglossa</taxon>
        <taxon>Placobranchoidea</taxon>
        <taxon>Plakobranchidae</taxon>
        <taxon>Plakobranchus</taxon>
    </lineage>
</organism>